<evidence type="ECO:0000313" key="2">
    <source>
        <dbReference type="EMBL" id="SDK54286.1"/>
    </source>
</evidence>
<comment type="similarity">
    <text evidence="1">Belongs to the asp23 family.</text>
</comment>
<evidence type="ECO:0000313" key="3">
    <source>
        <dbReference type="Proteomes" id="UP000199008"/>
    </source>
</evidence>
<name>A0A1G9CRN1_9BACL</name>
<dbReference type="InterPro" id="IPR005531">
    <property type="entry name" value="Asp23"/>
</dbReference>
<accession>A0A1G9CRN1</accession>
<dbReference type="Pfam" id="PF03780">
    <property type="entry name" value="Asp23"/>
    <property type="match status" value="1"/>
</dbReference>
<dbReference type="STRING" id="576118.SAMN05216216_104157"/>
<dbReference type="PANTHER" id="PTHR34297:SF1">
    <property type="entry name" value="ASP23_GLS24 FAMILY ENVELOPE STRESS RESPONSE PROTEIN"/>
    <property type="match status" value="1"/>
</dbReference>
<proteinExistence type="inferred from homology"/>
<gene>
    <name evidence="2" type="ORF">SAMN05216216_104157</name>
</gene>
<organism evidence="2 3">
    <name type="scientific">Lacicoccus qingdaonensis</name>
    <dbReference type="NCBI Taxonomy" id="576118"/>
    <lineage>
        <taxon>Bacteria</taxon>
        <taxon>Bacillati</taxon>
        <taxon>Bacillota</taxon>
        <taxon>Bacilli</taxon>
        <taxon>Bacillales</taxon>
        <taxon>Salinicoccaceae</taxon>
        <taxon>Lacicoccus</taxon>
    </lineage>
</organism>
<keyword evidence="3" id="KW-1185">Reference proteome</keyword>
<reference evidence="3" key="1">
    <citation type="submission" date="2016-10" db="EMBL/GenBank/DDBJ databases">
        <authorList>
            <person name="Varghese N."/>
            <person name="Submissions S."/>
        </authorList>
    </citation>
    <scope>NUCLEOTIDE SEQUENCE [LARGE SCALE GENOMIC DNA]</scope>
    <source>
        <strain evidence="3">CGMCC 1.8895</strain>
    </source>
</reference>
<dbReference type="AlphaFoldDB" id="A0A1G9CRN1"/>
<dbReference type="PANTHER" id="PTHR34297">
    <property type="entry name" value="HYPOTHETICAL CYTOSOLIC PROTEIN-RELATED"/>
    <property type="match status" value="1"/>
</dbReference>
<dbReference type="EMBL" id="FNFY01000004">
    <property type="protein sequence ID" value="SDK54286.1"/>
    <property type="molecule type" value="Genomic_DNA"/>
</dbReference>
<protein>
    <submittedName>
        <fullName evidence="2">Uncharacterized conserved protein YloU, alkaline shock protein (Asp23) family</fullName>
    </submittedName>
</protein>
<evidence type="ECO:0000256" key="1">
    <source>
        <dbReference type="ARBA" id="ARBA00005721"/>
    </source>
</evidence>
<dbReference type="RefSeq" id="WP_245696578.1">
    <property type="nucleotide sequence ID" value="NZ_FNFY01000004.1"/>
</dbReference>
<sequence>MKISTQNSNLGVINISPEVIEVITSIAVTETPGVHSLQNNFASGNIEKLGKKYRGRGVRVDIKDDEVILSAYVVLKDGVNVHKVAENIQFNVNQTLHTMLEQQVKEINVHIVNIIK</sequence>
<dbReference type="Proteomes" id="UP000199008">
    <property type="component" value="Unassembled WGS sequence"/>
</dbReference>